<name>A0A1R4FT37_9MICO</name>
<dbReference type="CDD" id="cd02440">
    <property type="entry name" value="AdoMet_MTases"/>
    <property type="match status" value="1"/>
</dbReference>
<dbReference type="PANTHER" id="PTHR43464:SF82">
    <property type="entry name" value="METHYLTRANSFERASE DOMAIN-CONTAINING PROTEIN"/>
    <property type="match status" value="1"/>
</dbReference>
<evidence type="ECO:0000313" key="3">
    <source>
        <dbReference type="Proteomes" id="UP000195787"/>
    </source>
</evidence>
<proteinExistence type="predicted"/>
<dbReference type="Proteomes" id="UP000195787">
    <property type="component" value="Unassembled WGS sequence"/>
</dbReference>
<dbReference type="AlphaFoldDB" id="A0A1R4FT37"/>
<accession>A0A1R4FT37</accession>
<dbReference type="Pfam" id="PF08242">
    <property type="entry name" value="Methyltransf_12"/>
    <property type="match status" value="1"/>
</dbReference>
<dbReference type="GeneID" id="303172862"/>
<feature type="domain" description="Methyltransferase type 12" evidence="1">
    <location>
        <begin position="72"/>
        <end position="167"/>
    </location>
</feature>
<dbReference type="SUPFAM" id="SSF53335">
    <property type="entry name" value="S-adenosyl-L-methionine-dependent methyltransferases"/>
    <property type="match status" value="1"/>
</dbReference>
<dbReference type="OrthoDB" id="8385759at2"/>
<dbReference type="Gene3D" id="3.40.50.150">
    <property type="entry name" value="Vaccinia Virus protein VP39"/>
    <property type="match status" value="1"/>
</dbReference>
<gene>
    <name evidence="2" type="ORF">CZ674_06450</name>
</gene>
<dbReference type="PANTHER" id="PTHR43464">
    <property type="entry name" value="METHYLTRANSFERASE"/>
    <property type="match status" value="1"/>
</dbReference>
<dbReference type="InterPro" id="IPR013217">
    <property type="entry name" value="Methyltransf_12"/>
</dbReference>
<dbReference type="EMBL" id="FUHU01000026">
    <property type="protein sequence ID" value="SJM58993.1"/>
    <property type="molecule type" value="Genomic_DNA"/>
</dbReference>
<reference evidence="2 3" key="1">
    <citation type="submission" date="2017-02" db="EMBL/GenBank/DDBJ databases">
        <authorList>
            <person name="Peterson S.W."/>
        </authorList>
    </citation>
    <scope>NUCLEOTIDE SEQUENCE [LARGE SCALE GENOMIC DNA]</scope>
    <source>
        <strain evidence="2 3">LMG 22410</strain>
    </source>
</reference>
<evidence type="ECO:0000259" key="1">
    <source>
        <dbReference type="Pfam" id="PF08242"/>
    </source>
</evidence>
<sequence>MDDLEPRHVDIDWSDARAANQLNWNDRASLHEEAYGIERYANDRELISGVVREDAPVLSQHLNAGLSSLDLLHLQCHIGTDTISLARLGARVTGLDFSPASLEVAKRLAIEADITADWVEADVLDARQAVSGDFDVVYTSIGTIIWLPDLDRWAQQIAALLRTNGVFFIRDGHPMMYALDEEAPDLTLRWGYFPTGQAQTWDDETTYAGDGKVEHTRTYEWPHPISEIITALLRAGLVIERLDEGQTLPWRFSPRMVELEDGDFAWPDSERSIVPCTFTIVARKP</sequence>
<protein>
    <recommendedName>
        <fullName evidence="1">Methyltransferase type 12 domain-containing protein</fullName>
    </recommendedName>
</protein>
<dbReference type="GO" id="GO:0008168">
    <property type="term" value="F:methyltransferase activity"/>
    <property type="evidence" value="ECO:0007669"/>
    <property type="project" value="TreeGrafter"/>
</dbReference>
<dbReference type="InterPro" id="IPR029063">
    <property type="entry name" value="SAM-dependent_MTases_sf"/>
</dbReference>
<keyword evidence="3" id="KW-1185">Reference proteome</keyword>
<evidence type="ECO:0000313" key="2">
    <source>
        <dbReference type="EMBL" id="SJM58993.1"/>
    </source>
</evidence>
<dbReference type="RefSeq" id="WP_086991720.1">
    <property type="nucleotide sequence ID" value="NZ_FUHU01000026.1"/>
</dbReference>
<organism evidence="2 3">
    <name type="scientific">Agrococcus casei LMG 22410</name>
    <dbReference type="NCBI Taxonomy" id="1255656"/>
    <lineage>
        <taxon>Bacteria</taxon>
        <taxon>Bacillati</taxon>
        <taxon>Actinomycetota</taxon>
        <taxon>Actinomycetes</taxon>
        <taxon>Micrococcales</taxon>
        <taxon>Microbacteriaceae</taxon>
        <taxon>Agrococcus</taxon>
    </lineage>
</organism>